<feature type="region of interest" description="Disordered" evidence="1">
    <location>
        <begin position="323"/>
        <end position="347"/>
    </location>
</feature>
<feature type="region of interest" description="Disordered" evidence="1">
    <location>
        <begin position="597"/>
        <end position="633"/>
    </location>
</feature>
<dbReference type="NCBIfam" id="NF045510">
    <property type="entry name" value="4Cys_prefix_kin"/>
    <property type="match status" value="1"/>
</dbReference>
<reference evidence="3 4" key="1">
    <citation type="journal article" date="2022" name="Front. Microbiol.">
        <title>High genomic differentiation and limited gene flow indicate recent cryptic speciation within the genus Laspinema (cyanobacteria).</title>
        <authorList>
            <person name="Stanojkovic A."/>
            <person name="Skoupy S."/>
            <person name="Skaloud P."/>
            <person name="Dvorak P."/>
        </authorList>
    </citation>
    <scope>NUCLEOTIDE SEQUENCE [LARGE SCALE GENOMIC DNA]</scope>
    <source>
        <strain evidence="3 4">D3b</strain>
    </source>
</reference>
<proteinExistence type="predicted"/>
<gene>
    <name evidence="3" type="ORF">NG792_24810</name>
</gene>
<evidence type="ECO:0000256" key="1">
    <source>
        <dbReference type="SAM" id="MobiDB-lite"/>
    </source>
</evidence>
<evidence type="ECO:0000313" key="4">
    <source>
        <dbReference type="Proteomes" id="UP001525961"/>
    </source>
</evidence>
<dbReference type="RefSeq" id="WP_261237196.1">
    <property type="nucleotide sequence ID" value="NZ_JAMXFA010000048.1"/>
</dbReference>
<keyword evidence="4" id="KW-1185">Reference proteome</keyword>
<feature type="region of interest" description="Disordered" evidence="1">
    <location>
        <begin position="826"/>
        <end position="850"/>
    </location>
</feature>
<sequence>MTYIGYNYHGSSNQYIPQLLRPEKGDNIADIRLIKNSFQARGIPMNKPSAIIYCPNFTCQSPNPETQKFCQKCGTPLPKRYLWAVGATGRPSYQPGDILADRYWVKEDKILVDTKPGVLPEMPVEIPGAIIPYLKLFPLRLHLPQVYGRLPSKGNDPNRDIWLLEETAIYPEGAIVSVNPGQPPEAVHAQLMPLLTDCWADASPMRQLNWLWQMAQLWHPFKKEGVAGSLLNPGLLRVEGSLLRLLELPRDPTTPDLSELGQLWLSWAKTAHPAIAPYLEQLSQMLRARDVQTPVQLIELLDRGLSVCGELYKRTYYIATGTDRGPTRRRNEDACYPPSGTSRATSDTSGLAIVCDGIGGHEGGNVASNLAIETLQQHLESLVSENTQSAPHRIIEQIEQAVGIANDRIASRNDEEQRQARQRMGTTLVMALTHRHEIYINHIGDSRAYWITSTGCRQVTLDDDVASREVRLGYSLYRDALQQGAAGSLIQALGMGASSVLHPTVQRFIIDEDSAFLLCSDGLSDNDRVEQYWETEILPVLSGEFPVLRSVTKLIDIGNFHNGHDNVTVGLVYCKIEPIRSAGLDSRLLVAQLQSVPPADPVEDSQPTGFPKKDPETLKPEDAPTELRPSLQPPRSKLPMLLGILLLVGVGVVAGLVLTQEGWQNQIENLPLSPEDYSNPPAPVGEPLPVPDITEKPTLEPGQYLQLRDSFTAQAPEDGKLVLLKQQGQAIPGNQLGFIPGGSVLLVMGKQQAVSDTDAWVQVQVCSTPKPVESEGAAPAPVSPAEGASEPGNEDASPPAAPPPVGVRPSNMGWISEKLLLPQVLPNVVPPDTEQRGCIDEPNPQSFEVR</sequence>
<dbReference type="PROSITE" id="PS51746">
    <property type="entry name" value="PPM_2"/>
    <property type="match status" value="1"/>
</dbReference>
<dbReference type="SMART" id="SM00332">
    <property type="entry name" value="PP2Cc"/>
    <property type="match status" value="1"/>
</dbReference>
<comment type="caution">
    <text evidence="3">The sequence shown here is derived from an EMBL/GenBank/DDBJ whole genome shotgun (WGS) entry which is preliminary data.</text>
</comment>
<dbReference type="Proteomes" id="UP001525961">
    <property type="component" value="Unassembled WGS sequence"/>
</dbReference>
<dbReference type="InterPro" id="IPR036457">
    <property type="entry name" value="PPM-type-like_dom_sf"/>
</dbReference>
<organism evidence="3 4">
    <name type="scientific">Laspinema olomoucense D3b</name>
    <dbReference type="NCBI Taxonomy" id="2953688"/>
    <lineage>
        <taxon>Bacteria</taxon>
        <taxon>Bacillati</taxon>
        <taxon>Cyanobacteriota</taxon>
        <taxon>Cyanophyceae</taxon>
        <taxon>Oscillatoriophycideae</taxon>
        <taxon>Oscillatoriales</taxon>
        <taxon>Laspinemataceae</taxon>
        <taxon>Laspinema</taxon>
        <taxon>Laspinema olomoucense</taxon>
    </lineage>
</organism>
<name>A0ABT2NE33_9CYAN</name>
<feature type="region of interest" description="Disordered" evidence="1">
    <location>
        <begin position="770"/>
        <end position="811"/>
    </location>
</feature>
<dbReference type="EMBL" id="JAMXFA010000048">
    <property type="protein sequence ID" value="MCT7980952.1"/>
    <property type="molecule type" value="Genomic_DNA"/>
</dbReference>
<dbReference type="Gene3D" id="3.60.40.10">
    <property type="entry name" value="PPM-type phosphatase domain"/>
    <property type="match status" value="1"/>
</dbReference>
<dbReference type="Pfam" id="PF13672">
    <property type="entry name" value="PP2C_2"/>
    <property type="match status" value="1"/>
</dbReference>
<accession>A0ABT2NE33</accession>
<dbReference type="SUPFAM" id="SSF81606">
    <property type="entry name" value="PP2C-like"/>
    <property type="match status" value="1"/>
</dbReference>
<protein>
    <submittedName>
        <fullName evidence="3">Protein phosphatase 2C domain-containing protein</fullName>
    </submittedName>
</protein>
<feature type="domain" description="PPM-type phosphatase" evidence="2">
    <location>
        <begin position="317"/>
        <end position="574"/>
    </location>
</feature>
<feature type="compositionally biased region" description="Basic and acidic residues" evidence="1">
    <location>
        <begin position="611"/>
        <end position="622"/>
    </location>
</feature>
<evidence type="ECO:0000259" key="2">
    <source>
        <dbReference type="PROSITE" id="PS51746"/>
    </source>
</evidence>
<evidence type="ECO:0000313" key="3">
    <source>
        <dbReference type="EMBL" id="MCT7980952.1"/>
    </source>
</evidence>
<dbReference type="CDD" id="cd00143">
    <property type="entry name" value="PP2Cc"/>
    <property type="match status" value="1"/>
</dbReference>
<dbReference type="InterPro" id="IPR001932">
    <property type="entry name" value="PPM-type_phosphatase-like_dom"/>
</dbReference>
<dbReference type="SMART" id="SM00331">
    <property type="entry name" value="PP2C_SIG"/>
    <property type="match status" value="1"/>
</dbReference>